<comment type="function">
    <text evidence="2">Functions as an E3 ubiquitin ligase.</text>
</comment>
<dbReference type="InterPro" id="IPR058678">
    <property type="entry name" value="ARM_PUB"/>
</dbReference>
<dbReference type="InterPro" id="IPR036537">
    <property type="entry name" value="Adaptor_Cbl_N_dom_sf"/>
</dbReference>
<dbReference type="GO" id="GO:0007166">
    <property type="term" value="P:cell surface receptor signaling pathway"/>
    <property type="evidence" value="ECO:0007669"/>
    <property type="project" value="InterPro"/>
</dbReference>
<dbReference type="Proteomes" id="UP000289340">
    <property type="component" value="Chromosome 10"/>
</dbReference>
<dbReference type="AlphaFoldDB" id="A0A445IQC1"/>
<accession>A0A445IQC1</accession>
<dbReference type="Gramene" id="XM_028328508.1">
    <property type="protein sequence ID" value="XP_028184309.1"/>
    <property type="gene ID" value="LOC114371096"/>
</dbReference>
<dbReference type="CDD" id="cd21037">
    <property type="entry name" value="MLKL_NTD"/>
    <property type="match status" value="1"/>
</dbReference>
<dbReference type="InterPro" id="IPR011989">
    <property type="entry name" value="ARM-like"/>
</dbReference>
<evidence type="ECO:0000256" key="2">
    <source>
        <dbReference type="ARBA" id="ARBA00003861"/>
    </source>
</evidence>
<dbReference type="InterPro" id="IPR003613">
    <property type="entry name" value="Ubox_domain"/>
</dbReference>
<dbReference type="GO" id="GO:0016567">
    <property type="term" value="P:protein ubiquitination"/>
    <property type="evidence" value="ECO:0007669"/>
    <property type="project" value="UniProtKB-UniPathway"/>
</dbReference>
<keyword evidence="6" id="KW-0677">Repeat</keyword>
<dbReference type="PROSITE" id="PS50176">
    <property type="entry name" value="ARM_REPEAT"/>
    <property type="match status" value="2"/>
</dbReference>
<dbReference type="SUPFAM" id="SSF48371">
    <property type="entry name" value="ARM repeat"/>
    <property type="match status" value="1"/>
</dbReference>
<dbReference type="FunFam" id="1.25.10.10:FF:001247">
    <property type="entry name" value="RING-type E3 ubiquitin transferase"/>
    <property type="match status" value="1"/>
</dbReference>
<feature type="repeat" description="ARM" evidence="8">
    <location>
        <begin position="428"/>
        <end position="470"/>
    </location>
</feature>
<dbReference type="Gene3D" id="1.20.930.20">
    <property type="entry name" value="Adaptor protein Cbl, N-terminal domain"/>
    <property type="match status" value="1"/>
</dbReference>
<dbReference type="PANTHER" id="PTHR23315:SF111">
    <property type="entry name" value="U-BOX DOMAIN-CONTAINING PROTEIN 14"/>
    <property type="match status" value="1"/>
</dbReference>
<feature type="repeat" description="ARM" evidence="8">
    <location>
        <begin position="387"/>
        <end position="429"/>
    </location>
</feature>
<dbReference type="Gene3D" id="1.25.10.10">
    <property type="entry name" value="Leucine-rich Repeat Variant"/>
    <property type="match status" value="1"/>
</dbReference>
<dbReference type="PANTHER" id="PTHR23315">
    <property type="entry name" value="U BOX DOMAIN-CONTAINING"/>
    <property type="match status" value="1"/>
</dbReference>
<comment type="catalytic activity">
    <reaction evidence="1">
        <text>S-ubiquitinyl-[E2 ubiquitin-conjugating enzyme]-L-cysteine + [acceptor protein]-L-lysine = [E2 ubiquitin-conjugating enzyme]-L-cysteine + N(6)-ubiquitinyl-[acceptor protein]-L-lysine.</text>
        <dbReference type="EC" id="2.3.2.27"/>
    </reaction>
</comment>
<dbReference type="FunFam" id="3.30.40.10:FF:000181">
    <property type="entry name" value="RING-type E3 ubiquitin transferase"/>
    <property type="match status" value="1"/>
</dbReference>
<evidence type="ECO:0000256" key="3">
    <source>
        <dbReference type="ARBA" id="ARBA00004906"/>
    </source>
</evidence>
<keyword evidence="11" id="KW-1185">Reference proteome</keyword>
<evidence type="ECO:0000256" key="8">
    <source>
        <dbReference type="PROSITE-ProRule" id="PRU00259"/>
    </source>
</evidence>
<organism evidence="10 11">
    <name type="scientific">Glycine soja</name>
    <name type="common">Wild soybean</name>
    <dbReference type="NCBI Taxonomy" id="3848"/>
    <lineage>
        <taxon>Eukaryota</taxon>
        <taxon>Viridiplantae</taxon>
        <taxon>Streptophyta</taxon>
        <taxon>Embryophyta</taxon>
        <taxon>Tracheophyta</taxon>
        <taxon>Spermatophyta</taxon>
        <taxon>Magnoliopsida</taxon>
        <taxon>eudicotyledons</taxon>
        <taxon>Gunneridae</taxon>
        <taxon>Pentapetalae</taxon>
        <taxon>rosids</taxon>
        <taxon>fabids</taxon>
        <taxon>Fabales</taxon>
        <taxon>Fabaceae</taxon>
        <taxon>Papilionoideae</taxon>
        <taxon>50 kb inversion clade</taxon>
        <taxon>NPAAA clade</taxon>
        <taxon>indigoferoid/millettioid clade</taxon>
        <taxon>Phaseoleae</taxon>
        <taxon>Glycine</taxon>
        <taxon>Glycine subgen. Soja</taxon>
    </lineage>
</organism>
<dbReference type="CDD" id="cd16664">
    <property type="entry name" value="RING-Ubox_PUB"/>
    <property type="match status" value="1"/>
</dbReference>
<dbReference type="GO" id="GO:0061630">
    <property type="term" value="F:ubiquitin protein ligase activity"/>
    <property type="evidence" value="ECO:0007669"/>
    <property type="project" value="UniProtKB-EC"/>
</dbReference>
<dbReference type="FunFam" id="1.25.10.10:FF:000289">
    <property type="entry name" value="RING-type E3 ubiquitin transferase"/>
    <property type="match status" value="1"/>
</dbReference>
<dbReference type="Pfam" id="PF25598">
    <property type="entry name" value="ARM_PUB"/>
    <property type="match status" value="1"/>
</dbReference>
<gene>
    <name evidence="10" type="ORF">D0Y65_027666</name>
</gene>
<dbReference type="InterPro" id="IPR059179">
    <property type="entry name" value="MLKL-like_MCAfunc"/>
</dbReference>
<proteinExistence type="predicted"/>
<dbReference type="Pfam" id="PF04564">
    <property type="entry name" value="U-box"/>
    <property type="match status" value="1"/>
</dbReference>
<evidence type="ECO:0000259" key="9">
    <source>
        <dbReference type="PROSITE" id="PS51698"/>
    </source>
</evidence>
<dbReference type="SMR" id="A0A445IQC1"/>
<evidence type="ECO:0000256" key="6">
    <source>
        <dbReference type="ARBA" id="ARBA00022737"/>
    </source>
</evidence>
<evidence type="ECO:0000256" key="1">
    <source>
        <dbReference type="ARBA" id="ARBA00000900"/>
    </source>
</evidence>
<dbReference type="EMBL" id="QZWG01000010">
    <property type="protein sequence ID" value="RZB88281.1"/>
    <property type="molecule type" value="Genomic_DNA"/>
</dbReference>
<dbReference type="InterPro" id="IPR016024">
    <property type="entry name" value="ARM-type_fold"/>
</dbReference>
<keyword evidence="5" id="KW-0808">Transferase</keyword>
<feature type="domain" description="U-box" evidence="9">
    <location>
        <begin position="247"/>
        <end position="321"/>
    </location>
</feature>
<dbReference type="InterPro" id="IPR000225">
    <property type="entry name" value="Armadillo"/>
</dbReference>
<dbReference type="InterPro" id="IPR057623">
    <property type="entry name" value="PUB12-19-like_N"/>
</dbReference>
<dbReference type="UniPathway" id="UPA00143"/>
<reference evidence="10 11" key="1">
    <citation type="submission" date="2018-09" db="EMBL/GenBank/DDBJ databases">
        <title>A high-quality reference genome of wild soybean provides a powerful tool to mine soybean genomes.</title>
        <authorList>
            <person name="Xie M."/>
            <person name="Chung C.Y.L."/>
            <person name="Li M.-W."/>
            <person name="Wong F.-L."/>
            <person name="Chan T.-F."/>
            <person name="Lam H.-M."/>
        </authorList>
    </citation>
    <scope>NUCLEOTIDE SEQUENCE [LARGE SCALE GENOMIC DNA]</scope>
    <source>
        <strain evidence="11">cv. W05</strain>
        <tissue evidence="10">Hypocotyl of etiolated seedlings</tissue>
    </source>
</reference>
<sequence length="632" mass="68783">MGGSESSKGVVMSRLVECIKEISGLPESQNLCKKVYGNLVRRVKLLSPLFEELKDNSDESLSDEQLQSFDSLFVALGSAKTLLKDVNQGSKLYQALRRNDTADKFQKVTEKIEAVLSEIPYNKLDISDEVREQIELVHAQFKRAKAQTEFADIQLDLDMAVAQKEKDPGPAVLKRLSEKLHLRTINDLRKESSELHELFITSGGELGDSFEMITSLLSKLRECVLTENPEVDSSECEKLSVKHRSPMIPDDFRCPISLELMKDPVIVSTGQTYERSCIQKWLDAGHKTCPKTQQTLVHTALTPNYVLKSLIALWCESNGIELPKKQGNCRTKKCGGSSLSDCDRTAISALLDKLTSNDIEQQRAAAGELRLLAKRNADNRVCIAEAGAIPPLVDLLSSSDPRTQEHAVTALLNLSINESNKGTIVNAGAIPDIVDVLKNGSMEARENAAATLFSLSVLDENKVQIGAAGAIPALIKLLCEGTPRGKKDAATAIFNLSIYQGNKARAVKAGIVAPLIQFLTDAGGGMVDEALAIMAILASHHEGRVAIGQAEPIHILVEVIRTGSPRNRENAAAVLWSLCTGDPLQLKLAKEHGAEAALQELSENGTDRAKRKAGSILELLQRMEGVDNLQSS</sequence>
<evidence type="ECO:0000256" key="7">
    <source>
        <dbReference type="ARBA" id="ARBA00022786"/>
    </source>
</evidence>
<dbReference type="Gene3D" id="3.30.40.10">
    <property type="entry name" value="Zinc/RING finger domain, C3HC4 (zinc finger)"/>
    <property type="match status" value="1"/>
</dbReference>
<evidence type="ECO:0000313" key="10">
    <source>
        <dbReference type="EMBL" id="RZB88281.1"/>
    </source>
</evidence>
<comment type="pathway">
    <text evidence="3">Protein modification; protein ubiquitination.</text>
</comment>
<dbReference type="SMART" id="SM00504">
    <property type="entry name" value="Ubox"/>
    <property type="match status" value="1"/>
</dbReference>
<dbReference type="InterPro" id="IPR013083">
    <property type="entry name" value="Znf_RING/FYVE/PHD"/>
</dbReference>
<keyword evidence="7" id="KW-0833">Ubl conjugation pathway</keyword>
<dbReference type="FunFam" id="1.20.930.20:FF:000002">
    <property type="entry name" value="RING-type E3 ubiquitin transferase"/>
    <property type="match status" value="1"/>
</dbReference>
<protein>
    <recommendedName>
        <fullName evidence="4">RING-type E3 ubiquitin transferase</fullName>
        <ecNumber evidence="4">2.3.2.27</ecNumber>
    </recommendedName>
</protein>
<dbReference type="InterPro" id="IPR045210">
    <property type="entry name" value="RING-Ubox_PUB"/>
</dbReference>
<evidence type="ECO:0000256" key="5">
    <source>
        <dbReference type="ARBA" id="ARBA00022679"/>
    </source>
</evidence>
<comment type="caution">
    <text evidence="10">The sequence shown here is derived from an EMBL/GenBank/DDBJ whole genome shotgun (WGS) entry which is preliminary data.</text>
</comment>
<dbReference type="EMBL" id="QZWG01000010">
    <property type="protein sequence ID" value="RZB88282.1"/>
    <property type="molecule type" value="Genomic_DNA"/>
</dbReference>
<dbReference type="EC" id="2.3.2.27" evidence="4"/>
<evidence type="ECO:0000256" key="4">
    <source>
        <dbReference type="ARBA" id="ARBA00012483"/>
    </source>
</evidence>
<name>A0A445IQC1_GLYSO</name>
<dbReference type="SMART" id="SM00185">
    <property type="entry name" value="ARM"/>
    <property type="match status" value="5"/>
</dbReference>
<evidence type="ECO:0000313" key="11">
    <source>
        <dbReference type="Proteomes" id="UP000289340"/>
    </source>
</evidence>
<dbReference type="SUPFAM" id="SSF57850">
    <property type="entry name" value="RING/U-box"/>
    <property type="match status" value="1"/>
</dbReference>
<dbReference type="Pfam" id="PF25368">
    <property type="entry name" value="PUB10_N"/>
    <property type="match status" value="1"/>
</dbReference>
<dbReference type="PROSITE" id="PS51698">
    <property type="entry name" value="U_BOX"/>
    <property type="match status" value="1"/>
</dbReference>